<name>A0ABT5XHP6_9EURY</name>
<dbReference type="EMBL" id="JARFPL010000048">
    <property type="protein sequence ID" value="MDF0594156.1"/>
    <property type="molecule type" value="Genomic_DNA"/>
</dbReference>
<dbReference type="Proteomes" id="UP001215956">
    <property type="component" value="Unassembled WGS sequence"/>
</dbReference>
<sequence length="645" mass="72180">MRTRPQDPKLQFTPKSRDEGIVREWLVTNGLGGYGSSTILGSNTRSYHGLLVAATDPPTERTLLLSSLDEDLTTESGRYELATHQYPGTTYPEGFRHLAEFRSDPIPTFIYRTGDGAVVEKKVFMIFGENTTVVRYEIEGDGLFRVVPLVNCRSFHVASAAPRMEQMDLPPEGEGCGVRLRSGCDLFLVSDRGRYVPKELWYRNLEYEEERRRGLAWREDAFSPGRFELSVEGHQTLSIVASMDRSSAARTDELLIREVGRVERLKGDGRRDPRFRHLSVAADQFLVERGAGKSIIAGYHWFNDWGRDAMISLPGLLLTTRRFGEARAVLATFAGAMKDGLLPNDFGAHCYNTIDAALWFFWALHRYWEYSGDAGLVRELFPALLTIVDRYSKETPGSFSDADGLIASEPGLTWMDAKVGSEFVTPRAGKACEINALWYNALSVMEAFSEELGEDWDGGLAEKVEESYHKFWNPETGCLYDLIDRKDPAIRPNQVIAASLPFTPLDAGEVRGIVGVATEELLTPYGLRTLSPEDPAYIGRYEGGPTERDGAYHQGTVWPWLMGPYLTARMKAGRRSKRERDEAREILKPLLGLDGQIGVGTICEVFDGDEPHRPGGCISQAWSVGETMRAWSEDVMAGARKRKEQ</sequence>
<evidence type="ECO:0000259" key="2">
    <source>
        <dbReference type="Pfam" id="PF12439"/>
    </source>
</evidence>
<gene>
    <name evidence="3" type="ORF">P0O24_11250</name>
</gene>
<dbReference type="InterPro" id="IPR012341">
    <property type="entry name" value="6hp_glycosidase-like_sf"/>
</dbReference>
<evidence type="ECO:0000313" key="3">
    <source>
        <dbReference type="EMBL" id="MDF0594156.1"/>
    </source>
</evidence>
<evidence type="ECO:0000313" key="4">
    <source>
        <dbReference type="Proteomes" id="UP001215956"/>
    </source>
</evidence>
<feature type="domain" description="Glycogen debranching enzyme bacterial and archaeal type N-terminal" evidence="2">
    <location>
        <begin position="23"/>
        <end position="236"/>
    </location>
</feature>
<reference evidence="3 4" key="1">
    <citation type="submission" date="2023-03" db="EMBL/GenBank/DDBJ databases">
        <title>Whole genome sequencing of Methanotrichaceae archaeon M04Ac.</title>
        <authorList>
            <person name="Khomyakova M.A."/>
            <person name="Merkel A.Y."/>
            <person name="Slobodkin A.I."/>
        </authorList>
    </citation>
    <scope>NUCLEOTIDE SEQUENCE [LARGE SCALE GENOMIC DNA]</scope>
    <source>
        <strain evidence="3 4">M04Ac</strain>
    </source>
</reference>
<dbReference type="InterPro" id="IPR006451">
    <property type="entry name" value="Glycogen_debranch_arc"/>
</dbReference>
<dbReference type="PANTHER" id="PTHR10569:SF2">
    <property type="entry name" value="GLYCOGEN DEBRANCHING ENZYME"/>
    <property type="match status" value="1"/>
</dbReference>
<dbReference type="RefSeq" id="WP_316969853.1">
    <property type="nucleotide sequence ID" value="NZ_JARFPL010000048.1"/>
</dbReference>
<dbReference type="Pfam" id="PF12439">
    <property type="entry name" value="GDE_N"/>
    <property type="match status" value="1"/>
</dbReference>
<feature type="domain" description="Glycogen debranching enzyme C-terminal" evidence="1">
    <location>
        <begin position="281"/>
        <end position="629"/>
    </location>
</feature>
<dbReference type="Gene3D" id="1.50.10.10">
    <property type="match status" value="1"/>
</dbReference>
<dbReference type="InterPro" id="IPR032790">
    <property type="entry name" value="GDE_C"/>
</dbReference>
<dbReference type="NCBIfam" id="TIGR01561">
    <property type="entry name" value="gde_arch"/>
    <property type="match status" value="1"/>
</dbReference>
<dbReference type="InterPro" id="IPR008928">
    <property type="entry name" value="6-hairpin_glycosidase_sf"/>
</dbReference>
<comment type="caution">
    <text evidence="3">The sequence shown here is derived from an EMBL/GenBank/DDBJ whole genome shotgun (WGS) entry which is preliminary data.</text>
</comment>
<accession>A0ABT5XHP6</accession>
<dbReference type="SUPFAM" id="SSF48208">
    <property type="entry name" value="Six-hairpin glycosidases"/>
    <property type="match status" value="1"/>
</dbReference>
<evidence type="ECO:0000259" key="1">
    <source>
        <dbReference type="Pfam" id="PF06202"/>
    </source>
</evidence>
<protein>
    <submittedName>
        <fullName evidence="3">Amylo-alpha-1,6-glucosidase</fullName>
    </submittedName>
</protein>
<organism evidence="3 4">
    <name type="scientific">Candidatus Methanocrinis alkalitolerans</name>
    <dbReference type="NCBI Taxonomy" id="3033395"/>
    <lineage>
        <taxon>Archaea</taxon>
        <taxon>Methanobacteriati</taxon>
        <taxon>Methanobacteriota</taxon>
        <taxon>Stenosarchaea group</taxon>
        <taxon>Methanomicrobia</taxon>
        <taxon>Methanotrichales</taxon>
        <taxon>Methanotrichaceae</taxon>
        <taxon>Methanocrinis</taxon>
    </lineage>
</organism>
<keyword evidence="4" id="KW-1185">Reference proteome</keyword>
<dbReference type="Pfam" id="PF06202">
    <property type="entry name" value="GDE_C"/>
    <property type="match status" value="1"/>
</dbReference>
<dbReference type="PANTHER" id="PTHR10569">
    <property type="entry name" value="GLYCOGEN DEBRANCHING ENZYME"/>
    <property type="match status" value="1"/>
</dbReference>
<dbReference type="InterPro" id="IPR024742">
    <property type="entry name" value="Glycogen_debranch_N"/>
</dbReference>
<proteinExistence type="predicted"/>
<dbReference type="InterPro" id="IPR010401">
    <property type="entry name" value="AGL/Gdb1"/>
</dbReference>